<comment type="caution">
    <text evidence="2">The sequence shown here is derived from an EMBL/GenBank/DDBJ whole genome shotgun (WGS) entry which is preliminary data.</text>
</comment>
<dbReference type="OrthoDB" id="1723663at2759"/>
<organism evidence="2 3">
    <name type="scientific">Lupinus albus</name>
    <name type="common">White lupine</name>
    <name type="synonym">Lupinus termis</name>
    <dbReference type="NCBI Taxonomy" id="3870"/>
    <lineage>
        <taxon>Eukaryota</taxon>
        <taxon>Viridiplantae</taxon>
        <taxon>Streptophyta</taxon>
        <taxon>Embryophyta</taxon>
        <taxon>Tracheophyta</taxon>
        <taxon>Spermatophyta</taxon>
        <taxon>Magnoliopsida</taxon>
        <taxon>eudicotyledons</taxon>
        <taxon>Gunneridae</taxon>
        <taxon>Pentapetalae</taxon>
        <taxon>rosids</taxon>
        <taxon>fabids</taxon>
        <taxon>Fabales</taxon>
        <taxon>Fabaceae</taxon>
        <taxon>Papilionoideae</taxon>
        <taxon>50 kb inversion clade</taxon>
        <taxon>genistoids sensu lato</taxon>
        <taxon>core genistoids</taxon>
        <taxon>Genisteae</taxon>
        <taxon>Lupinus</taxon>
    </lineage>
</organism>
<name>A0A6A4MRP3_LUPAL</name>
<proteinExistence type="predicted"/>
<feature type="region of interest" description="Disordered" evidence="1">
    <location>
        <begin position="73"/>
        <end position="109"/>
    </location>
</feature>
<evidence type="ECO:0000313" key="3">
    <source>
        <dbReference type="Proteomes" id="UP000447434"/>
    </source>
</evidence>
<sequence>MVISLGPGKFYGNSLPRPRFYTDIKFNDHRVDPPISITDPFMSWAEEAHWSMGGFSYKRLRLQGKIEGNANKLRSQRQQISEAQAQSPVRQARSDLVSGFDSPSPPDAPVALKRRSYMSLIENEKEDDVEFESEEFKVVTRSVRRKRLVKKLGEEFDRVASENEGSDGVGSKLDLSKNLSDGFESDLVGLRTRKRRLMKGGEVVRKMEEENVKKELNLKGEKSSDSVCGSGVRTSLRLAKRVKN</sequence>
<evidence type="ECO:0000256" key="1">
    <source>
        <dbReference type="SAM" id="MobiDB-lite"/>
    </source>
</evidence>
<gene>
    <name evidence="2" type="ORF">Lalb_Chr24g0399901</name>
</gene>
<dbReference type="PANTHER" id="PTHR35103">
    <property type="entry name" value="OS06G0115700 PROTEIN"/>
    <property type="match status" value="1"/>
</dbReference>
<protein>
    <submittedName>
        <fullName evidence="2">Uncharacterized protein</fullName>
    </submittedName>
</protein>
<dbReference type="AlphaFoldDB" id="A0A6A4MRP3"/>
<dbReference type="Proteomes" id="UP000447434">
    <property type="component" value="Chromosome 24"/>
</dbReference>
<reference evidence="3" key="1">
    <citation type="journal article" date="2020" name="Nat. Commun.">
        <title>Genome sequence of the cluster root forming white lupin.</title>
        <authorList>
            <person name="Hufnagel B."/>
            <person name="Marques A."/>
            <person name="Soriano A."/>
            <person name="Marques L."/>
            <person name="Divol F."/>
            <person name="Doumas P."/>
            <person name="Sallet E."/>
            <person name="Mancinotti D."/>
            <person name="Carrere S."/>
            <person name="Marande W."/>
            <person name="Arribat S."/>
            <person name="Keller J."/>
            <person name="Huneau C."/>
            <person name="Blein T."/>
            <person name="Aime D."/>
            <person name="Laguerre M."/>
            <person name="Taylor J."/>
            <person name="Schubert V."/>
            <person name="Nelson M."/>
            <person name="Geu-Flores F."/>
            <person name="Crespi M."/>
            <person name="Gallardo-Guerrero K."/>
            <person name="Delaux P.-M."/>
            <person name="Salse J."/>
            <person name="Berges H."/>
            <person name="Guyot R."/>
            <person name="Gouzy J."/>
            <person name="Peret B."/>
        </authorList>
    </citation>
    <scope>NUCLEOTIDE SEQUENCE [LARGE SCALE GENOMIC DNA]</scope>
    <source>
        <strain evidence="3">cv. Amiga</strain>
    </source>
</reference>
<dbReference type="PANTHER" id="PTHR35103:SF1">
    <property type="entry name" value="OS06G0115700 PROTEIN"/>
    <property type="match status" value="1"/>
</dbReference>
<dbReference type="EMBL" id="WOCE01000024">
    <property type="protein sequence ID" value="KAE9586256.1"/>
    <property type="molecule type" value="Genomic_DNA"/>
</dbReference>
<evidence type="ECO:0000313" key="2">
    <source>
        <dbReference type="EMBL" id="KAE9586256.1"/>
    </source>
</evidence>
<feature type="compositionally biased region" description="Polar residues" evidence="1">
    <location>
        <begin position="73"/>
        <end position="89"/>
    </location>
</feature>
<accession>A0A6A4MRP3</accession>
<keyword evidence="3" id="KW-1185">Reference proteome</keyword>